<dbReference type="STRING" id="1631249.BQ8794_260008"/>
<reference evidence="2" key="1">
    <citation type="submission" date="2017-01" db="EMBL/GenBank/DDBJ databases">
        <authorList>
            <person name="Brunel B."/>
        </authorList>
    </citation>
    <scope>NUCLEOTIDE SEQUENCE [LARGE SCALE GENOMIC DNA]</scope>
</reference>
<evidence type="ECO:0000313" key="2">
    <source>
        <dbReference type="Proteomes" id="UP000188388"/>
    </source>
</evidence>
<organism evidence="1 2">
    <name type="scientific">Mesorhizobium prunaredense</name>
    <dbReference type="NCBI Taxonomy" id="1631249"/>
    <lineage>
        <taxon>Bacteria</taxon>
        <taxon>Pseudomonadati</taxon>
        <taxon>Pseudomonadota</taxon>
        <taxon>Alphaproteobacteria</taxon>
        <taxon>Hyphomicrobiales</taxon>
        <taxon>Phyllobacteriaceae</taxon>
        <taxon>Mesorhizobium</taxon>
    </lineage>
</organism>
<accession>A0A1R3V8C6</accession>
<protein>
    <submittedName>
        <fullName evidence="1">Uncharacterized protein</fullName>
    </submittedName>
</protein>
<name>A0A1R3V8C6_9HYPH</name>
<dbReference type="RefSeq" id="WP_077379152.1">
    <property type="nucleotide sequence ID" value="NZ_FTPD01000019.1"/>
</dbReference>
<keyword evidence="2" id="KW-1185">Reference proteome</keyword>
<dbReference type="Proteomes" id="UP000188388">
    <property type="component" value="Unassembled WGS sequence"/>
</dbReference>
<gene>
    <name evidence="1" type="ORF">BQ8794_260008</name>
</gene>
<dbReference type="AlphaFoldDB" id="A0A1R3V8C6"/>
<evidence type="ECO:0000313" key="1">
    <source>
        <dbReference type="EMBL" id="SIT56152.1"/>
    </source>
</evidence>
<dbReference type="EMBL" id="FTPD01000019">
    <property type="protein sequence ID" value="SIT56152.1"/>
    <property type="molecule type" value="Genomic_DNA"/>
</dbReference>
<sequence>MTPHDQLAALRRINRRAELWDEAGQPLVFLPGMNVRHAERTVMVDGLLCPRGHSGYTTRLFLSQAFPNRGQNWTVHQILGRVWHTMSFNNVPASLRWTEILANHLGPLK</sequence>
<proteinExistence type="predicted"/>